<evidence type="ECO:0000313" key="1">
    <source>
        <dbReference type="EMBL" id="GFS38002.1"/>
    </source>
</evidence>
<dbReference type="Proteomes" id="UP000585474">
    <property type="component" value="Unassembled WGS sequence"/>
</dbReference>
<organism evidence="1 2">
    <name type="scientific">Actinidia rufa</name>
    <dbReference type="NCBI Taxonomy" id="165716"/>
    <lineage>
        <taxon>Eukaryota</taxon>
        <taxon>Viridiplantae</taxon>
        <taxon>Streptophyta</taxon>
        <taxon>Embryophyta</taxon>
        <taxon>Tracheophyta</taxon>
        <taxon>Spermatophyta</taxon>
        <taxon>Magnoliopsida</taxon>
        <taxon>eudicotyledons</taxon>
        <taxon>Gunneridae</taxon>
        <taxon>Pentapetalae</taxon>
        <taxon>asterids</taxon>
        <taxon>Ericales</taxon>
        <taxon>Actinidiaceae</taxon>
        <taxon>Actinidia</taxon>
    </lineage>
</organism>
<protein>
    <submittedName>
        <fullName evidence="1">Uncharacterized protein</fullName>
    </submittedName>
</protein>
<sequence length="250" mass="27668">MELNRSQLLPDAEGVDGALPPHRHVGVCQLCPNCAHNGHFDAPETFLQCRRSAARLYRAVVEEGAEHTLPERFVWVLSKWEFRAMDDGLWSILRHHGRLLDNFNDLFKRQSKEYKKVFQAVNNRQALRKHAFSIAELSKQVMVADSIKNHDTILALAQEVMLPKDVADLGATPPVVEPVDPSQAYSPLVLPSFNEEELLEEGADEVPEEAPEVACELSKEAAKAAEDSVVAVEENSVAAEGASPTCPLNL</sequence>
<gene>
    <name evidence="1" type="ORF">Acr_00g0055140</name>
</gene>
<reference evidence="2" key="1">
    <citation type="submission" date="2019-07" db="EMBL/GenBank/DDBJ databases">
        <title>De Novo Assembly of kiwifruit Actinidia rufa.</title>
        <authorList>
            <person name="Sugita-Konishi S."/>
            <person name="Sato K."/>
            <person name="Mori E."/>
            <person name="Abe Y."/>
            <person name="Kisaki G."/>
            <person name="Hamano K."/>
            <person name="Suezawa K."/>
            <person name="Otani M."/>
            <person name="Fukuda T."/>
            <person name="Manabe T."/>
            <person name="Gomi K."/>
            <person name="Tabuchi M."/>
            <person name="Akimitsu K."/>
            <person name="Kataoka I."/>
        </authorList>
    </citation>
    <scope>NUCLEOTIDE SEQUENCE [LARGE SCALE GENOMIC DNA]</scope>
    <source>
        <strain evidence="2">cv. Fuchu</strain>
    </source>
</reference>
<proteinExistence type="predicted"/>
<keyword evidence="2" id="KW-1185">Reference proteome</keyword>
<accession>A0A7J0DLU6</accession>
<comment type="caution">
    <text evidence="1">The sequence shown here is derived from an EMBL/GenBank/DDBJ whole genome shotgun (WGS) entry which is preliminary data.</text>
</comment>
<dbReference type="EMBL" id="BJWL01000297">
    <property type="protein sequence ID" value="GFS38002.1"/>
    <property type="molecule type" value="Genomic_DNA"/>
</dbReference>
<name>A0A7J0DLU6_9ERIC</name>
<evidence type="ECO:0000313" key="2">
    <source>
        <dbReference type="Proteomes" id="UP000585474"/>
    </source>
</evidence>
<dbReference type="AlphaFoldDB" id="A0A7J0DLU6"/>